<reference evidence="1" key="1">
    <citation type="journal article" date="2015" name="Nature">
        <title>Complex archaea that bridge the gap between prokaryotes and eukaryotes.</title>
        <authorList>
            <person name="Spang A."/>
            <person name="Saw J.H."/>
            <person name="Jorgensen S.L."/>
            <person name="Zaremba-Niedzwiedzka K."/>
            <person name="Martijn J."/>
            <person name="Lind A.E."/>
            <person name="van Eijk R."/>
            <person name="Schleper C."/>
            <person name="Guy L."/>
            <person name="Ettema T.J."/>
        </authorList>
    </citation>
    <scope>NUCLEOTIDE SEQUENCE</scope>
</reference>
<sequence length="57" mass="6425">MSNAERLEVLGAALDDAFLQCLKAEFSGTVTLSVVIEEGEIEEVRRNVEERLMERMP</sequence>
<comment type="caution">
    <text evidence="1">The sequence shown here is derived from an EMBL/GenBank/DDBJ whole genome shotgun (WGS) entry which is preliminary data.</text>
</comment>
<name>A0A0F9NQR3_9ZZZZ</name>
<dbReference type="EMBL" id="LAZR01006569">
    <property type="protein sequence ID" value="KKM91190.1"/>
    <property type="molecule type" value="Genomic_DNA"/>
</dbReference>
<gene>
    <name evidence="1" type="ORF">LCGC14_1231070</name>
</gene>
<organism evidence="1">
    <name type="scientific">marine sediment metagenome</name>
    <dbReference type="NCBI Taxonomy" id="412755"/>
    <lineage>
        <taxon>unclassified sequences</taxon>
        <taxon>metagenomes</taxon>
        <taxon>ecological metagenomes</taxon>
    </lineage>
</organism>
<dbReference type="AlphaFoldDB" id="A0A0F9NQR3"/>
<protein>
    <submittedName>
        <fullName evidence="1">Uncharacterized protein</fullName>
    </submittedName>
</protein>
<accession>A0A0F9NQR3</accession>
<evidence type="ECO:0000313" key="1">
    <source>
        <dbReference type="EMBL" id="KKM91190.1"/>
    </source>
</evidence>
<proteinExistence type="predicted"/>